<reference evidence="2" key="1">
    <citation type="submission" date="2016-04" db="EMBL/GenBank/DDBJ databases">
        <authorList>
            <person name="Evans L.H."/>
            <person name="Alamgir A."/>
            <person name="Owens N."/>
            <person name="Weber N.D."/>
            <person name="Virtaneva K."/>
            <person name="Barbian K."/>
            <person name="Babar A."/>
            <person name="Rosenke K."/>
        </authorList>
    </citation>
    <scope>NUCLEOTIDE SEQUENCE [LARGE SCALE GENOMIC DNA]</scope>
    <source>
        <strain evidence="2">CBS 101.48</strain>
    </source>
</reference>
<feature type="compositionally biased region" description="Low complexity" evidence="1">
    <location>
        <begin position="120"/>
        <end position="142"/>
    </location>
</feature>
<keyword evidence="3" id="KW-1185">Reference proteome</keyword>
<evidence type="ECO:0000313" key="3">
    <source>
        <dbReference type="Proteomes" id="UP000078561"/>
    </source>
</evidence>
<feature type="region of interest" description="Disordered" evidence="1">
    <location>
        <begin position="119"/>
        <end position="151"/>
    </location>
</feature>
<dbReference type="EMBL" id="LT553503">
    <property type="protein sequence ID" value="SAM01165.1"/>
    <property type="molecule type" value="Genomic_DNA"/>
</dbReference>
<dbReference type="Proteomes" id="UP000078561">
    <property type="component" value="Unassembled WGS sequence"/>
</dbReference>
<sequence length="151" mass="16270">MSKTYSSDDFHHTIDRTHSPPATIELEPPSKKLRTTAPQKQTSLPNIPTDSAAVAITIPKQSITLVPSTMKSCPTLTSRALSSTYPIVASSLPDFKVGSLPHQLPSAWPADMINEFLTPPSNRSLSFSDPSSSSSLSSFGDSHPLVFDMDD</sequence>
<dbReference type="OrthoDB" id="10639912at2759"/>
<dbReference type="InParanoid" id="A0A168NTG6"/>
<protein>
    <submittedName>
        <fullName evidence="2">Uncharacterized protein</fullName>
    </submittedName>
</protein>
<accession>A0A168NTG6</accession>
<name>A0A168NTG6_ABSGL</name>
<dbReference type="AlphaFoldDB" id="A0A168NTG6"/>
<feature type="region of interest" description="Disordered" evidence="1">
    <location>
        <begin position="1"/>
        <end position="48"/>
    </location>
</feature>
<gene>
    <name evidence="2" type="primary">ABSGL_06902.1 scaffold 8678</name>
</gene>
<proteinExistence type="predicted"/>
<organism evidence="2">
    <name type="scientific">Absidia glauca</name>
    <name type="common">Pin mould</name>
    <dbReference type="NCBI Taxonomy" id="4829"/>
    <lineage>
        <taxon>Eukaryota</taxon>
        <taxon>Fungi</taxon>
        <taxon>Fungi incertae sedis</taxon>
        <taxon>Mucoromycota</taxon>
        <taxon>Mucoromycotina</taxon>
        <taxon>Mucoromycetes</taxon>
        <taxon>Mucorales</taxon>
        <taxon>Cunninghamellaceae</taxon>
        <taxon>Absidia</taxon>
    </lineage>
</organism>
<feature type="compositionally biased region" description="Polar residues" evidence="1">
    <location>
        <begin position="36"/>
        <end position="48"/>
    </location>
</feature>
<evidence type="ECO:0000256" key="1">
    <source>
        <dbReference type="SAM" id="MobiDB-lite"/>
    </source>
</evidence>
<evidence type="ECO:0000313" key="2">
    <source>
        <dbReference type="EMBL" id="SAM01165.1"/>
    </source>
</evidence>
<feature type="compositionally biased region" description="Basic and acidic residues" evidence="1">
    <location>
        <begin position="1"/>
        <end position="18"/>
    </location>
</feature>